<gene>
    <name evidence="1" type="ORF">EUS_06740</name>
</gene>
<name>D4JS71_9FIRM</name>
<protein>
    <submittedName>
        <fullName evidence="1">Uncharacterized protein</fullName>
    </submittedName>
</protein>
<dbReference type="EMBL" id="FP929044">
    <property type="protein sequence ID" value="CBK95940.1"/>
    <property type="molecule type" value="Genomic_DNA"/>
</dbReference>
<sequence length="31" mass="3711">MILQFRFKPVLKTIKHCMKAKQRLFLLSYGA</sequence>
<reference evidence="1 2" key="1">
    <citation type="submission" date="2010-03" db="EMBL/GenBank/DDBJ databases">
        <title>The genome sequence of Eubacterium siraeum 70/3.</title>
        <authorList>
            <consortium name="metaHIT consortium -- http://www.metahit.eu/"/>
            <person name="Pajon A."/>
            <person name="Turner K."/>
            <person name="Parkhill J."/>
            <person name="Duncan S."/>
            <person name="Flint H."/>
        </authorList>
    </citation>
    <scope>NUCLEOTIDE SEQUENCE [LARGE SCALE GENOMIC DNA]</scope>
    <source>
        <strain evidence="1 2">70/3</strain>
    </source>
</reference>
<dbReference type="Proteomes" id="UP000008803">
    <property type="component" value="Chromosome"/>
</dbReference>
<evidence type="ECO:0000313" key="1">
    <source>
        <dbReference type="EMBL" id="CBK95940.1"/>
    </source>
</evidence>
<proteinExistence type="predicted"/>
<accession>D4JS71</accession>
<organism evidence="1 2">
    <name type="scientific">[Eubacterium] siraeum 70/3</name>
    <dbReference type="NCBI Taxonomy" id="657319"/>
    <lineage>
        <taxon>Bacteria</taxon>
        <taxon>Bacillati</taxon>
        <taxon>Bacillota</taxon>
        <taxon>Clostridia</taxon>
        <taxon>Eubacteriales</taxon>
        <taxon>Oscillospiraceae</taxon>
        <taxon>Oscillospiraceae incertae sedis</taxon>
    </lineage>
</organism>
<dbReference type="KEGG" id="esu:EUS_06740"/>
<dbReference type="BioCyc" id="ESIR657319:G136K-576-MONOMER"/>
<reference evidence="1 2" key="2">
    <citation type="submission" date="2010-03" db="EMBL/GenBank/DDBJ databases">
        <authorList>
            <person name="Pajon A."/>
        </authorList>
    </citation>
    <scope>NUCLEOTIDE SEQUENCE [LARGE SCALE GENOMIC DNA]</scope>
    <source>
        <strain evidence="1 2">70/3</strain>
    </source>
</reference>
<evidence type="ECO:0000313" key="2">
    <source>
        <dbReference type="Proteomes" id="UP000008803"/>
    </source>
</evidence>
<dbReference type="AlphaFoldDB" id="D4JS71"/>
<dbReference type="HOGENOM" id="CLU_3396592_0_0_9"/>